<dbReference type="KEGG" id="caj:CIG1485E_0659"/>
<feature type="transmembrane region" description="Helical" evidence="7">
    <location>
        <begin position="170"/>
        <end position="194"/>
    </location>
</feature>
<dbReference type="GO" id="GO:0005886">
    <property type="term" value="C:plasma membrane"/>
    <property type="evidence" value="ECO:0007669"/>
    <property type="project" value="UniProtKB-SubCell"/>
</dbReference>
<dbReference type="Pfam" id="PF01618">
    <property type="entry name" value="MotA_ExbB"/>
    <property type="match status" value="1"/>
</dbReference>
<accession>A0A076F8F9</accession>
<gene>
    <name evidence="9" type="ORF">CIG1485E_0659</name>
</gene>
<dbReference type="GO" id="GO:0015031">
    <property type="term" value="P:protein transport"/>
    <property type="evidence" value="ECO:0007669"/>
    <property type="project" value="UniProtKB-KW"/>
</dbReference>
<keyword evidence="4 7" id="KW-1133">Transmembrane helix</keyword>
<feature type="domain" description="MotA/TolQ/ExbB proton channel" evidence="8">
    <location>
        <begin position="133"/>
        <end position="208"/>
    </location>
</feature>
<dbReference type="RefSeq" id="WP_038453684.1">
    <property type="nucleotide sequence ID" value="NZ_CP009043.1"/>
</dbReference>
<comment type="similarity">
    <text evidence="6">Belongs to the exbB/tolQ family.</text>
</comment>
<dbReference type="InterPro" id="IPR002898">
    <property type="entry name" value="MotA_ExbB_proton_chnl"/>
</dbReference>
<name>A0A076F8F9_9BACT</name>
<evidence type="ECO:0000256" key="1">
    <source>
        <dbReference type="ARBA" id="ARBA00004429"/>
    </source>
</evidence>
<evidence type="ECO:0000256" key="7">
    <source>
        <dbReference type="SAM" id="Phobius"/>
    </source>
</evidence>
<dbReference type="STRING" id="1244531.CIG2463D_0659"/>
<dbReference type="HOGENOM" id="CLU_051138_0_0_7"/>
<reference evidence="10" key="1">
    <citation type="journal article" date="2014" name="Genome Announc.">
        <title>Complete Genome Sequence of Campylobacter iguaniorum Strain 1485ET, Isolated from a Bearded Dragon (Pogona vitticeps).</title>
        <authorList>
            <person name="Gilbert M.J."/>
            <person name="Miller W.G."/>
            <person name="Yee E."/>
            <person name="Kik M."/>
            <person name="Wagenaar J.A."/>
            <person name="Duim B."/>
        </authorList>
    </citation>
    <scope>NUCLEOTIDE SEQUENCE [LARGE SCALE GENOMIC DNA]</scope>
    <source>
        <strain evidence="10">1485E</strain>
    </source>
</reference>
<evidence type="ECO:0000313" key="10">
    <source>
        <dbReference type="Proteomes" id="UP000028486"/>
    </source>
</evidence>
<keyword evidence="6" id="KW-0653">Protein transport</keyword>
<feature type="transmembrane region" description="Helical" evidence="7">
    <location>
        <begin position="21"/>
        <end position="42"/>
    </location>
</feature>
<keyword evidence="3 7" id="KW-0812">Transmembrane</keyword>
<keyword evidence="5 7" id="KW-0472">Membrane</keyword>
<feature type="transmembrane region" description="Helical" evidence="7">
    <location>
        <begin position="128"/>
        <end position="150"/>
    </location>
</feature>
<keyword evidence="10" id="KW-1185">Reference proteome</keyword>
<feature type="transmembrane region" description="Helical" evidence="7">
    <location>
        <begin position="48"/>
        <end position="69"/>
    </location>
</feature>
<dbReference type="eggNOG" id="COG0488">
    <property type="taxonomic scope" value="Bacteria"/>
</dbReference>
<evidence type="ECO:0000313" key="9">
    <source>
        <dbReference type="EMBL" id="AII14515.1"/>
    </source>
</evidence>
<evidence type="ECO:0000256" key="4">
    <source>
        <dbReference type="ARBA" id="ARBA00022989"/>
    </source>
</evidence>
<keyword evidence="2" id="KW-1003">Cell membrane</keyword>
<organism evidence="9 10">
    <name type="scientific">Campylobacter iguaniorum</name>
    <dbReference type="NCBI Taxonomy" id="1244531"/>
    <lineage>
        <taxon>Bacteria</taxon>
        <taxon>Pseudomonadati</taxon>
        <taxon>Campylobacterota</taxon>
        <taxon>Epsilonproteobacteria</taxon>
        <taxon>Campylobacterales</taxon>
        <taxon>Campylobacteraceae</taxon>
        <taxon>Campylobacter</taxon>
    </lineage>
</organism>
<dbReference type="Proteomes" id="UP000028486">
    <property type="component" value="Chromosome"/>
</dbReference>
<comment type="subcellular location">
    <subcellularLocation>
        <location evidence="1">Cell inner membrane</location>
        <topology evidence="1">Multi-pass membrane protein</topology>
    </subcellularLocation>
    <subcellularLocation>
        <location evidence="6">Membrane</location>
        <topology evidence="6">Multi-pass membrane protein</topology>
    </subcellularLocation>
</comment>
<dbReference type="EMBL" id="CP009043">
    <property type="protein sequence ID" value="AII14515.1"/>
    <property type="molecule type" value="Genomic_DNA"/>
</dbReference>
<dbReference type="AlphaFoldDB" id="A0A076F8F9"/>
<protein>
    <submittedName>
        <fullName evidence="9">Hypothetical membrane protein</fullName>
    </submittedName>
</protein>
<evidence type="ECO:0000256" key="3">
    <source>
        <dbReference type="ARBA" id="ARBA00022692"/>
    </source>
</evidence>
<dbReference type="OrthoDB" id="5359644at2"/>
<proteinExistence type="inferred from homology"/>
<keyword evidence="6" id="KW-0813">Transport</keyword>
<evidence type="ECO:0000259" key="8">
    <source>
        <dbReference type="Pfam" id="PF01618"/>
    </source>
</evidence>
<evidence type="ECO:0000256" key="2">
    <source>
        <dbReference type="ARBA" id="ARBA00022475"/>
    </source>
</evidence>
<evidence type="ECO:0000256" key="5">
    <source>
        <dbReference type="ARBA" id="ARBA00023136"/>
    </source>
</evidence>
<evidence type="ECO:0000256" key="6">
    <source>
        <dbReference type="RuleBase" id="RU004057"/>
    </source>
</evidence>
<sequence>MEKNDTLDEFTLPEGNNRKSILVYFKIIFLPIFVYLIFLLGYLKIINFYVELHTILMMSFILFVALIFARHSAEFGCFVFEQRKDEFKKELKNFILKSLLYIGKERRSNGNFDEFVKKYSADVRNDNYALVGAGVFPMLGILGTFLSIAISMPSFNSTNAVALENEISMLLNGVGTAFYISIYGIFLALWWIFFERFGMNRFQKLINRQKNATSSFFWNKEEIEKRYMQETLGTFEKIGVIFDHVSKQEFFEELDRTVERKFKNFCDMLKVEEDAVKLSSEHVKYTMGTLLKASRDQKDIVKVHADILNVLHTFNSNLKELQLNVNEHYVRLHTASDDKISKLEKSVSEFGNNITKFEGSLQNFSSEILDKQKLALDGFKSGMIDGMKAFREVFDDERAGQNDSLEIINELKKSIEEIDEEANLALEKLEAKPDEAR</sequence>
<dbReference type="eggNOG" id="COG0811">
    <property type="taxonomic scope" value="Bacteria"/>
</dbReference>